<dbReference type="Pfam" id="PF00535">
    <property type="entry name" value="Glycos_transf_2"/>
    <property type="match status" value="1"/>
</dbReference>
<dbReference type="Pfam" id="PF13712">
    <property type="entry name" value="Glyco_tranf_2_5"/>
    <property type="match status" value="1"/>
</dbReference>
<feature type="domain" description="Streptomycin biosynthesis protein StrF" evidence="2">
    <location>
        <begin position="34"/>
        <end position="239"/>
    </location>
</feature>
<organism evidence="3 4">
    <name type="scientific">Selenomonas sputigena (strain ATCC 35185 / DSM 20758 / CCUG 44933 / VPI D19B-28)</name>
    <dbReference type="NCBI Taxonomy" id="546271"/>
    <lineage>
        <taxon>Bacteria</taxon>
        <taxon>Bacillati</taxon>
        <taxon>Bacillota</taxon>
        <taxon>Negativicutes</taxon>
        <taxon>Selenomonadales</taxon>
        <taxon>Selenomonadaceae</taxon>
        <taxon>Selenomonas</taxon>
    </lineage>
</organism>
<dbReference type="GO" id="GO:0016758">
    <property type="term" value="F:hexosyltransferase activity"/>
    <property type="evidence" value="ECO:0007669"/>
    <property type="project" value="UniProtKB-ARBA"/>
</dbReference>
<dbReference type="Gene3D" id="3.90.550.10">
    <property type="entry name" value="Spore Coat Polysaccharide Biosynthesis Protein SpsA, Chain A"/>
    <property type="match status" value="2"/>
</dbReference>
<accession>C9LY00</accession>
<evidence type="ECO:0000259" key="1">
    <source>
        <dbReference type="Pfam" id="PF00535"/>
    </source>
</evidence>
<dbReference type="CDD" id="cd00761">
    <property type="entry name" value="Glyco_tranf_GTA_type"/>
    <property type="match status" value="1"/>
</dbReference>
<evidence type="ECO:0000313" key="3">
    <source>
        <dbReference type="EMBL" id="EEX76194.1"/>
    </source>
</evidence>
<dbReference type="EC" id="2.4.-.-" evidence="3"/>
<protein>
    <submittedName>
        <fullName evidence="3">Glycosyltransferase, group 2 family protein</fullName>
        <ecNumber evidence="3">2.4.-.-</ecNumber>
    </submittedName>
</protein>
<dbReference type="STRING" id="546271.Selsp_0343"/>
<dbReference type="eggNOG" id="COG1215">
    <property type="taxonomic scope" value="Bacteria"/>
</dbReference>
<dbReference type="PANTHER" id="PTHR22916">
    <property type="entry name" value="GLYCOSYLTRANSFERASE"/>
    <property type="match status" value="1"/>
</dbReference>
<dbReference type="EMBL" id="ACKP02000050">
    <property type="protein sequence ID" value="EEX76194.1"/>
    <property type="molecule type" value="Genomic_DNA"/>
</dbReference>
<gene>
    <name evidence="3" type="ORF">SELSPUOL_02359</name>
</gene>
<dbReference type="Proteomes" id="UP000003505">
    <property type="component" value="Unassembled WGS sequence"/>
</dbReference>
<dbReference type="PANTHER" id="PTHR22916:SF3">
    <property type="entry name" value="UDP-GLCNAC:BETAGAL BETA-1,3-N-ACETYLGLUCOSAMINYLTRANSFERASE-LIKE PROTEIN 1"/>
    <property type="match status" value="1"/>
</dbReference>
<feature type="domain" description="Glycosyltransferase 2-like" evidence="1">
    <location>
        <begin position="248"/>
        <end position="370"/>
    </location>
</feature>
<reference evidence="3 4" key="1">
    <citation type="submission" date="2009-09" db="EMBL/GenBank/DDBJ databases">
        <authorList>
            <person name="Weinstock G."/>
            <person name="Sodergren E."/>
            <person name="Clifton S."/>
            <person name="Fulton L."/>
            <person name="Fulton B."/>
            <person name="Courtney L."/>
            <person name="Fronick C."/>
            <person name="Harrison M."/>
            <person name="Strong C."/>
            <person name="Farmer C."/>
            <person name="Delahaunty K."/>
            <person name="Markovic C."/>
            <person name="Hall O."/>
            <person name="Minx P."/>
            <person name="Tomlinson C."/>
            <person name="Mitreva M."/>
            <person name="Nelson J."/>
            <person name="Hou S."/>
            <person name="Wollam A."/>
            <person name="Pepin K.H."/>
            <person name="Johnson M."/>
            <person name="Bhonagiri V."/>
            <person name="Nash W.E."/>
            <person name="Warren W."/>
            <person name="Chinwalla A."/>
            <person name="Mardis E.R."/>
            <person name="Wilson R.K."/>
        </authorList>
    </citation>
    <scope>NUCLEOTIDE SEQUENCE [LARGE SCALE GENOMIC DNA]</scope>
    <source>
        <strain evidence="4">ATCC 35185 / DSM 20758 / VPI D19B-28</strain>
    </source>
</reference>
<dbReference type="SUPFAM" id="SSF53448">
    <property type="entry name" value="Nucleotide-diphospho-sugar transferases"/>
    <property type="match status" value="1"/>
</dbReference>
<dbReference type="InterPro" id="IPR059123">
    <property type="entry name" value="StrF_dom"/>
</dbReference>
<sequence>MERAWMNKEKREEAMKDQEIQPQNEVVQDAKKIAVIVARQGEELPQDLLMSIRLLEQPEGFTMELVEVEGKAGMAAAYGQAMEASAAKYKVYLDERVRILDSHLLVRIVHLFETHVDLGVLGISGTKLLPPDGIAFHSTRRIGALRLAEGARTVSWGRVLGEMENVLAVDGFLMATQVDLPWREDLFHGAAFFDAAQCLEFRRQGLRSAVLGQDEPLVEFLGESFPADEAGRRAFLEEYATEALPLVSILIPTHERPEFFKLALESALAQTYRHIEIIISDNSSDDCTEELMRGYADDARIHYVHDSSLSLRQNWLRPLERANGEYLAYLFDDDLYAPEKIERMADALSMEDGIAFVTSHRRVIDEEGNFVDDPAVDPLPVEETSRIPGELAIYGLLEKQANFIGEFTTVLLPRRMKEIVHEILRREPPSVLPDVECWLRLLEEGDLLYIVDTLSYFRKHEGQEGAALAVQIEGARAWAQLLRERAARESGMRRKKMFEQADLIEMVLRARRR</sequence>
<dbReference type="OrthoDB" id="396512at2"/>
<dbReference type="eggNOG" id="COG1216">
    <property type="taxonomic scope" value="Bacteria"/>
</dbReference>
<proteinExistence type="predicted"/>
<dbReference type="InterPro" id="IPR001173">
    <property type="entry name" value="Glyco_trans_2-like"/>
</dbReference>
<dbReference type="InterPro" id="IPR029044">
    <property type="entry name" value="Nucleotide-diphossugar_trans"/>
</dbReference>
<name>C9LY00_SELS3</name>
<keyword evidence="3" id="KW-0808">Transferase</keyword>
<evidence type="ECO:0000313" key="4">
    <source>
        <dbReference type="Proteomes" id="UP000003505"/>
    </source>
</evidence>
<evidence type="ECO:0000259" key="2">
    <source>
        <dbReference type="Pfam" id="PF13712"/>
    </source>
</evidence>
<comment type="caution">
    <text evidence="3">The sequence shown here is derived from an EMBL/GenBank/DDBJ whole genome shotgun (WGS) entry which is preliminary data.</text>
</comment>
<keyword evidence="3" id="KW-0328">Glycosyltransferase</keyword>
<dbReference type="AlphaFoldDB" id="C9LY00"/>